<evidence type="ECO:0000256" key="3">
    <source>
        <dbReference type="ARBA" id="ARBA00034808"/>
    </source>
</evidence>
<evidence type="ECO:0000313" key="7">
    <source>
        <dbReference type="Proteomes" id="UP000059188"/>
    </source>
</evidence>
<evidence type="ECO:0000256" key="4">
    <source>
        <dbReference type="SAM" id="MobiDB-lite"/>
    </source>
</evidence>
<dbReference type="EMBL" id="LN679833">
    <property type="protein sequence ID" value="CEL62899.1"/>
    <property type="molecule type" value="Genomic_DNA"/>
</dbReference>
<dbReference type="PROSITE" id="PS51194">
    <property type="entry name" value="HELICASE_CTER"/>
    <property type="match status" value="1"/>
</dbReference>
<feature type="compositionally biased region" description="Basic residues" evidence="4">
    <location>
        <begin position="91"/>
        <end position="103"/>
    </location>
</feature>
<dbReference type="GO" id="GO:0000724">
    <property type="term" value="P:double-strand break repair via homologous recombination"/>
    <property type="evidence" value="ECO:0007669"/>
    <property type="project" value="TreeGrafter"/>
</dbReference>
<name>A0A0B7G1C3_THACB</name>
<dbReference type="PANTHER" id="PTHR13710">
    <property type="entry name" value="DNA HELICASE RECQ FAMILY MEMBER"/>
    <property type="match status" value="1"/>
</dbReference>
<feature type="compositionally biased region" description="Basic and acidic residues" evidence="4">
    <location>
        <begin position="277"/>
        <end position="287"/>
    </location>
</feature>
<comment type="catalytic activity">
    <reaction evidence="2">
        <text>Couples ATP hydrolysis with the unwinding of duplex DNA by translocating in the 3'-5' direction.</text>
        <dbReference type="EC" id="5.6.2.4"/>
    </reaction>
</comment>
<dbReference type="GO" id="GO:0043138">
    <property type="term" value="F:3'-5' DNA helicase activity"/>
    <property type="evidence" value="ECO:0007669"/>
    <property type="project" value="UniProtKB-EC"/>
</dbReference>
<feature type="region of interest" description="Disordered" evidence="4">
    <location>
        <begin position="71"/>
        <end position="115"/>
    </location>
</feature>
<dbReference type="EC" id="5.6.2.4" evidence="3"/>
<dbReference type="GO" id="GO:0005694">
    <property type="term" value="C:chromosome"/>
    <property type="evidence" value="ECO:0007669"/>
    <property type="project" value="TreeGrafter"/>
</dbReference>
<proteinExistence type="inferred from homology"/>
<dbReference type="SUPFAM" id="SSF52540">
    <property type="entry name" value="P-loop containing nucleoside triphosphate hydrolases"/>
    <property type="match status" value="1"/>
</dbReference>
<gene>
    <name evidence="6" type="ORF">RSOLAG1IB_12598</name>
</gene>
<dbReference type="PANTHER" id="PTHR13710:SF154">
    <property type="entry name" value="RECQ HELICASE, PUTATIVE (AFU_ORTHOLOGUE AFUA_6G14720)-RELATED"/>
    <property type="match status" value="1"/>
</dbReference>
<dbReference type="Proteomes" id="UP000059188">
    <property type="component" value="Unassembled WGS sequence"/>
</dbReference>
<dbReference type="OrthoDB" id="10261556at2759"/>
<keyword evidence="7" id="KW-1185">Reference proteome</keyword>
<evidence type="ECO:0000313" key="6">
    <source>
        <dbReference type="EMBL" id="CEL62899.1"/>
    </source>
</evidence>
<organism evidence="6 7">
    <name type="scientific">Thanatephorus cucumeris (strain AG1-IB / isolate 7/3/14)</name>
    <name type="common">Lettuce bottom rot fungus</name>
    <name type="synonym">Rhizoctonia solani</name>
    <dbReference type="NCBI Taxonomy" id="1108050"/>
    <lineage>
        <taxon>Eukaryota</taxon>
        <taxon>Fungi</taxon>
        <taxon>Dikarya</taxon>
        <taxon>Basidiomycota</taxon>
        <taxon>Agaricomycotina</taxon>
        <taxon>Agaricomycetes</taxon>
        <taxon>Cantharellales</taxon>
        <taxon>Ceratobasidiaceae</taxon>
        <taxon>Rhizoctonia</taxon>
        <taxon>Rhizoctonia solani AG-1</taxon>
    </lineage>
</organism>
<evidence type="ECO:0000256" key="2">
    <source>
        <dbReference type="ARBA" id="ARBA00034617"/>
    </source>
</evidence>
<dbReference type="GO" id="GO:0009378">
    <property type="term" value="F:four-way junction helicase activity"/>
    <property type="evidence" value="ECO:0007669"/>
    <property type="project" value="TreeGrafter"/>
</dbReference>
<protein>
    <recommendedName>
        <fullName evidence="3">DNA 3'-5' helicase</fullName>
        <ecNumber evidence="3">5.6.2.4</ecNumber>
    </recommendedName>
</protein>
<feature type="domain" description="Helicase C-terminal" evidence="5">
    <location>
        <begin position="1"/>
        <end position="93"/>
    </location>
</feature>
<dbReference type="Pfam" id="PF00271">
    <property type="entry name" value="Helicase_C"/>
    <property type="match status" value="1"/>
</dbReference>
<dbReference type="InterPro" id="IPR001650">
    <property type="entry name" value="Helicase_C-like"/>
</dbReference>
<feature type="region of interest" description="Disordered" evidence="4">
    <location>
        <begin position="272"/>
        <end position="377"/>
    </location>
</feature>
<feature type="compositionally biased region" description="Polar residues" evidence="4">
    <location>
        <begin position="78"/>
        <end position="89"/>
    </location>
</feature>
<dbReference type="STRING" id="1108050.A0A0B7G1C3"/>
<reference evidence="6 7" key="1">
    <citation type="submission" date="2014-11" db="EMBL/GenBank/DDBJ databases">
        <authorList>
            <person name="Wibberg Daniel"/>
        </authorList>
    </citation>
    <scope>NUCLEOTIDE SEQUENCE [LARGE SCALE GENOMIC DNA]</scope>
    <source>
        <strain evidence="6">Rhizoctonia solani AG1-IB 7/3/14</strain>
    </source>
</reference>
<dbReference type="InterPro" id="IPR027417">
    <property type="entry name" value="P-loop_NTPase"/>
</dbReference>
<accession>A0A0B7G1C3</accession>
<evidence type="ECO:0000256" key="1">
    <source>
        <dbReference type="ARBA" id="ARBA00005446"/>
    </source>
</evidence>
<dbReference type="GO" id="GO:0005737">
    <property type="term" value="C:cytoplasm"/>
    <property type="evidence" value="ECO:0007669"/>
    <property type="project" value="TreeGrafter"/>
</dbReference>
<dbReference type="AlphaFoldDB" id="A0A0B7G1C3"/>
<feature type="compositionally biased region" description="Polar residues" evidence="4">
    <location>
        <begin position="335"/>
        <end position="345"/>
    </location>
</feature>
<sequence length="377" mass="41387">MTMELFRRGRIRVLVCTDAAGMGCNIPDIDLVVQWKSTNTIETFHQRGGRAARNKSRKGMAVILAEPGAYKVDPTEPAGTNNSNGNAQVKRTGRSSRGTKKKSSTTPNGGIEIHENSPGGGIYAFIQTTSCRRAILTRVFNNPPPALTQGVPCCDVCDPSVLDNVRVPPPEKKQRVVQAKKGRLNNEILSNLVAWREKISSRPDAATGQRLATLLEKEWGYWGRYGGELVDHLKQGSVVRQSASSLLEAEDTARIRIDSSKKGAASILEAAPKYNKKREGQTSDLRDAAQTPEATASYEVKGRPARSKKPRESNEGLTKEQYSEPQVIWVAPASPHSQWRVSTTPMLPDRMTPVVPSQNRATSPDSVQNLPRKLRLD</sequence>
<feature type="compositionally biased region" description="Polar residues" evidence="4">
    <location>
        <begin position="355"/>
        <end position="369"/>
    </location>
</feature>
<comment type="similarity">
    <text evidence="1">Belongs to the helicase family. RecQ subfamily.</text>
</comment>
<dbReference type="Gene3D" id="3.40.50.300">
    <property type="entry name" value="P-loop containing nucleotide triphosphate hydrolases"/>
    <property type="match status" value="1"/>
</dbReference>
<evidence type="ECO:0000259" key="5">
    <source>
        <dbReference type="PROSITE" id="PS51194"/>
    </source>
</evidence>
<feature type="compositionally biased region" description="Basic and acidic residues" evidence="4">
    <location>
        <begin position="310"/>
        <end position="322"/>
    </location>
</feature>